<feature type="compositionally biased region" description="Low complexity" evidence="1">
    <location>
        <begin position="627"/>
        <end position="640"/>
    </location>
</feature>
<keyword evidence="6" id="KW-1185">Reference proteome</keyword>
<name>A0A9P8C4K4_9HELO</name>
<dbReference type="AlphaFoldDB" id="A0A9P8C4K4"/>
<evidence type="ECO:0000259" key="4">
    <source>
        <dbReference type="Pfam" id="PF23392"/>
    </source>
</evidence>
<evidence type="ECO:0000256" key="1">
    <source>
        <dbReference type="SAM" id="MobiDB-lite"/>
    </source>
</evidence>
<sequence length="1085" mass="119935">MAAPGPASSSSSSNSSSLFLRLTNAWRLLSLRSDIDSIVLELLGTFSLEKIYSEGDQETYQHLVINLIAQLTTIFHIQRLSLPSDKLQVGWYLGFLVSWEVTLRTVEFVLQIVVEGRESLWDVAVLRDKYLAEFLLSALRVLTLHPKAPTVQRAKDRRDRFARIHRSLERVFDSYGGDKSFLLMVCKEVTDSLRSEPDSLGLPPGMKHGMPNLASELYPLADCLSSQYVSTIVTPSPYSSEWLPQFLALRDISNFVVGASVQYVVNGETRDIRLQASSARTRNAVLHALENMRIPGHLSKADLISSFSETFRIVLPETPSLVRRISSSSHMDERETDAIDALCVRLGDRQVLSRMSDREMMHSMSEVTKKIAHVDDPSGLFRASRPRLYTVNCGNCHTFGDSHLKNLGYIKFPSDKDENCSIRMPPNSTCATCGESVSIMREVTVFRQVWELLKPLEPNADTINVERHLPTQFQLSPPKVETGMLFSSSYSNILSSGDRLQDTGPASPRHRSPEQLRSIPHPLLSPVSPTFRQMSDASHVDASDAGNAKDPLTSGPQRSDSGKSRPPFSPGMVSSPGPSHARFEPSVSSVSFEPVPPSRSRTIPLVTPPEKGRSKWRPKFGSRKESAGASADTSSLSSTTLEGQRLEEISLKELTNVTKKSTRGKGSKNISVSLSQNSSYALFWTHSSIYIWDIGISPPILGRAIATESTCVLVAVTRVHLAYIIGTRDQKLTLRIVNLIQPSVHVVEYRMPSSLWCRSIAICPRENYVVVGFDNSIVRFFSTNNSEGPREDHLHSRYHTECKDCQPVDTLSFSNDGLVLLAGTRSPKSGMIQVFSWRFPFTSFEEILSCRYQVPLHESEDAGLSSAIYRSGSGGDDDLICITSWTQSGVPILVQPRDGHRTDIRTEISNRQSRLGNRIQTAAFSPSGRELAIVNDKGDLYKISRLNSSPLDIKKGAVSKELTAKSESFAMSFMTLPDEEVIILAWVDPAKGLGYIKKIPTVTASGPFTPSTPNLNTVFNQVPLAIPESPKYELPADSKEPSPSPLPEPNESPEPDEPPEPAELVSPDSPATFRTVRGLGLSKHT</sequence>
<comment type="caution">
    <text evidence="5">The sequence shown here is derived from an EMBL/GenBank/DDBJ whole genome shotgun (WGS) entry which is preliminary data.</text>
</comment>
<dbReference type="InterPro" id="IPR055527">
    <property type="entry name" value="DUF7101"/>
</dbReference>
<evidence type="ECO:0000259" key="2">
    <source>
        <dbReference type="Pfam" id="PF23388"/>
    </source>
</evidence>
<dbReference type="Pfam" id="PF23392">
    <property type="entry name" value="DUF7101"/>
    <property type="match status" value="1"/>
</dbReference>
<feature type="domain" description="DUF7100" evidence="3">
    <location>
        <begin position="15"/>
        <end position="346"/>
    </location>
</feature>
<dbReference type="Pfam" id="PF23391">
    <property type="entry name" value="DUF7100"/>
    <property type="match status" value="1"/>
</dbReference>
<feature type="compositionally biased region" description="Low complexity" evidence="1">
    <location>
        <begin position="584"/>
        <end position="601"/>
    </location>
</feature>
<dbReference type="OrthoDB" id="5321461at2759"/>
<feature type="domain" description="DUF7099" evidence="2">
    <location>
        <begin position="635"/>
        <end position="1000"/>
    </location>
</feature>
<dbReference type="InterPro" id="IPR055526">
    <property type="entry name" value="DUF7100"/>
</dbReference>
<dbReference type="SUPFAM" id="SSF50978">
    <property type="entry name" value="WD40 repeat-like"/>
    <property type="match status" value="1"/>
</dbReference>
<accession>A0A9P8C4K4</accession>
<feature type="region of interest" description="Disordered" evidence="1">
    <location>
        <begin position="496"/>
        <end position="642"/>
    </location>
</feature>
<dbReference type="InterPro" id="IPR055525">
    <property type="entry name" value="DUF7099"/>
</dbReference>
<feature type="compositionally biased region" description="Acidic residues" evidence="1">
    <location>
        <begin position="1051"/>
        <end position="1060"/>
    </location>
</feature>
<reference evidence="5" key="1">
    <citation type="journal article" date="2021" name="IMA Fungus">
        <title>Genomic characterization of three marine fungi, including Emericellopsis atlantica sp. nov. with signatures of a generalist lifestyle and marine biomass degradation.</title>
        <authorList>
            <person name="Hagestad O.C."/>
            <person name="Hou L."/>
            <person name="Andersen J.H."/>
            <person name="Hansen E.H."/>
            <person name="Altermark B."/>
            <person name="Li C."/>
            <person name="Kuhnert E."/>
            <person name="Cox R.J."/>
            <person name="Crous P.W."/>
            <person name="Spatafora J.W."/>
            <person name="Lail K."/>
            <person name="Amirebrahimi M."/>
            <person name="Lipzen A."/>
            <person name="Pangilinan J."/>
            <person name="Andreopoulos W."/>
            <person name="Hayes R.D."/>
            <person name="Ng V."/>
            <person name="Grigoriev I.V."/>
            <person name="Jackson S.A."/>
            <person name="Sutton T.D.S."/>
            <person name="Dobson A.D.W."/>
            <person name="Rama T."/>
        </authorList>
    </citation>
    <scope>NUCLEOTIDE SEQUENCE</scope>
    <source>
        <strain evidence="5">TRa018bII</strain>
    </source>
</reference>
<feature type="domain" description="DUF7101" evidence="4">
    <location>
        <begin position="358"/>
        <end position="453"/>
    </location>
</feature>
<feature type="compositionally biased region" description="Polar residues" evidence="1">
    <location>
        <begin position="527"/>
        <end position="536"/>
    </location>
</feature>
<dbReference type="InterPro" id="IPR015943">
    <property type="entry name" value="WD40/YVTN_repeat-like_dom_sf"/>
</dbReference>
<dbReference type="Gene3D" id="2.130.10.10">
    <property type="entry name" value="YVTN repeat-like/Quinoprotein amine dehydrogenase"/>
    <property type="match status" value="1"/>
</dbReference>
<organism evidence="5 6">
    <name type="scientific">Amylocarpus encephaloides</name>
    <dbReference type="NCBI Taxonomy" id="45428"/>
    <lineage>
        <taxon>Eukaryota</taxon>
        <taxon>Fungi</taxon>
        <taxon>Dikarya</taxon>
        <taxon>Ascomycota</taxon>
        <taxon>Pezizomycotina</taxon>
        <taxon>Leotiomycetes</taxon>
        <taxon>Helotiales</taxon>
        <taxon>Helotiales incertae sedis</taxon>
        <taxon>Amylocarpus</taxon>
    </lineage>
</organism>
<dbReference type="Proteomes" id="UP000824998">
    <property type="component" value="Unassembled WGS sequence"/>
</dbReference>
<evidence type="ECO:0000313" key="6">
    <source>
        <dbReference type="Proteomes" id="UP000824998"/>
    </source>
</evidence>
<evidence type="ECO:0000313" key="5">
    <source>
        <dbReference type="EMBL" id="KAG9233713.1"/>
    </source>
</evidence>
<dbReference type="EMBL" id="MU251489">
    <property type="protein sequence ID" value="KAG9233713.1"/>
    <property type="molecule type" value="Genomic_DNA"/>
</dbReference>
<proteinExistence type="predicted"/>
<evidence type="ECO:0000259" key="3">
    <source>
        <dbReference type="Pfam" id="PF23391"/>
    </source>
</evidence>
<feature type="compositionally biased region" description="Basic and acidic residues" evidence="1">
    <location>
        <begin position="1031"/>
        <end position="1040"/>
    </location>
</feature>
<dbReference type="InterPro" id="IPR036322">
    <property type="entry name" value="WD40_repeat_dom_sf"/>
</dbReference>
<gene>
    <name evidence="5" type="ORF">BJ875DRAFT_378029</name>
</gene>
<feature type="region of interest" description="Disordered" evidence="1">
    <location>
        <begin position="1031"/>
        <end position="1085"/>
    </location>
</feature>
<dbReference type="Pfam" id="PF23388">
    <property type="entry name" value="DUF7099"/>
    <property type="match status" value="1"/>
</dbReference>
<protein>
    <submittedName>
        <fullName evidence="5">WD domain-containing protein</fullName>
    </submittedName>
</protein>